<evidence type="ECO:0000313" key="1">
    <source>
        <dbReference type="EMBL" id="AUT75691.1"/>
    </source>
</evidence>
<reference evidence="1 2" key="1">
    <citation type="submission" date="2018-01" db="EMBL/GenBank/DDBJ databases">
        <title>Species boundaries and ecological features among Paraburkholderia terrae DSMZ17804T, P. hospita DSMZ17164T and P. caribensis DSMZ13236T.</title>
        <authorList>
            <person name="Pratama A.A."/>
        </authorList>
    </citation>
    <scope>NUCLEOTIDE SEQUENCE [LARGE SCALE GENOMIC DNA]</scope>
    <source>
        <strain evidence="1 2">DSM 17164</strain>
    </source>
</reference>
<sequence>MFLRGNGQIVLKSTEKLGIARALTFFRKLINQTTFEQMTEQDVENRLVGISMSFDIAVTGRVLAKIGVNLLAYIAGADYVRHPQFQRVKRSIATGVPAFPLHSTEQKLPIANIFSGLPHTLHGFMIAGIPTPGGTCALMLHARLYGSQIESVLLGEGLPYLNFSNNTFFTVDYEAHRIERYEMMDFVRAFPFNFPRPSAAPVGQLIP</sequence>
<name>A0AAN1JKS9_9BURK</name>
<proteinExistence type="predicted"/>
<evidence type="ECO:0000313" key="2">
    <source>
        <dbReference type="Proteomes" id="UP000236649"/>
    </source>
</evidence>
<protein>
    <submittedName>
        <fullName evidence="1">Uncharacterized protein</fullName>
    </submittedName>
</protein>
<dbReference type="AlphaFoldDB" id="A0AAN1JKS9"/>
<organism evidence="1 2">
    <name type="scientific">Paraburkholderia hospita</name>
    <dbReference type="NCBI Taxonomy" id="169430"/>
    <lineage>
        <taxon>Bacteria</taxon>
        <taxon>Pseudomonadati</taxon>
        <taxon>Pseudomonadota</taxon>
        <taxon>Betaproteobacteria</taxon>
        <taxon>Burkholderiales</taxon>
        <taxon>Burkholderiaceae</taxon>
        <taxon>Paraburkholderia</taxon>
    </lineage>
</organism>
<gene>
    <name evidence="1" type="ORF">C2L64_45970</name>
</gene>
<dbReference type="KEGG" id="phs:C2L64_45970"/>
<accession>A0AAN1JKS9</accession>
<dbReference type="EMBL" id="CP026108">
    <property type="protein sequence ID" value="AUT75691.1"/>
    <property type="molecule type" value="Genomic_DNA"/>
</dbReference>
<dbReference type="Proteomes" id="UP000236649">
    <property type="component" value="Chromosome 4"/>
</dbReference>